<dbReference type="EMBL" id="JAUJDW010000003">
    <property type="protein sequence ID" value="KAK0663836.1"/>
    <property type="molecule type" value="Genomic_DNA"/>
</dbReference>
<evidence type="ECO:0000313" key="1">
    <source>
        <dbReference type="EMBL" id="KAK0663836.1"/>
    </source>
</evidence>
<dbReference type="Proteomes" id="UP001175001">
    <property type="component" value="Unassembled WGS sequence"/>
</dbReference>
<comment type="caution">
    <text evidence="1">The sequence shown here is derived from an EMBL/GenBank/DDBJ whole genome shotgun (WGS) entry which is preliminary data.</text>
</comment>
<proteinExistence type="predicted"/>
<protein>
    <submittedName>
        <fullName evidence="1">Uncharacterized protein</fullName>
    </submittedName>
</protein>
<name>A0AA39Z4H1_9PEZI</name>
<accession>A0AA39Z4H1</accession>
<sequence>MASTSNDGGKMMALSATENAIVASSSTETSHLPTEQAREIPSRRPGKIFDFMALTGELRNAIYQAVIDTMATTPDNPISLIPEDDCIRRYDCWLKNGNDWYRKINGYWSDDDEFDRIPVEELAEIGRVTKLRMNLATCRLGEVSRQIRSEFVPMLLGSLHFRLCQCVYGNPGHQPTIQAPIHQLAGMIHHLDYYTHTGWTHNPISELSGLLDTLLSLRFNGELKIVGYHNQTSLVRDCFDAFCASVREGGSRIEAQDKAFEVILRRFQLFGYGLNDPLNIGRQNMAFRFNFNDFLGKQVQTKMIGPISYRTFLATRFP</sequence>
<dbReference type="AlphaFoldDB" id="A0AA39Z4H1"/>
<evidence type="ECO:0000313" key="2">
    <source>
        <dbReference type="Proteomes" id="UP001175001"/>
    </source>
</evidence>
<reference evidence="1" key="1">
    <citation type="submission" date="2023-06" db="EMBL/GenBank/DDBJ databases">
        <title>Multi-omics analyses reveal the molecular pathogenesis toolkit of Lasiodiplodia hormozganensis, a cross-kingdom pathogen.</title>
        <authorList>
            <person name="Felix C."/>
            <person name="Meneses R."/>
            <person name="Goncalves M.F.M."/>
            <person name="Tilleman L."/>
            <person name="Duarte A.S."/>
            <person name="Jorrin-Novo J.V."/>
            <person name="Van De Peer Y."/>
            <person name="Deforce D."/>
            <person name="Van Nieuwerburgh F."/>
            <person name="Esteves A.C."/>
            <person name="Alves A."/>
        </authorList>
    </citation>
    <scope>NUCLEOTIDE SEQUENCE</scope>
    <source>
        <strain evidence="1">CBS 339.90</strain>
    </source>
</reference>
<organism evidence="1 2">
    <name type="scientific">Lasiodiplodia hormozganensis</name>
    <dbReference type="NCBI Taxonomy" id="869390"/>
    <lineage>
        <taxon>Eukaryota</taxon>
        <taxon>Fungi</taxon>
        <taxon>Dikarya</taxon>
        <taxon>Ascomycota</taxon>
        <taxon>Pezizomycotina</taxon>
        <taxon>Dothideomycetes</taxon>
        <taxon>Dothideomycetes incertae sedis</taxon>
        <taxon>Botryosphaeriales</taxon>
        <taxon>Botryosphaeriaceae</taxon>
        <taxon>Lasiodiplodia</taxon>
    </lineage>
</organism>
<keyword evidence="2" id="KW-1185">Reference proteome</keyword>
<gene>
    <name evidence="1" type="ORF">DIS24_g999</name>
</gene>